<proteinExistence type="predicted"/>
<protein>
    <recommendedName>
        <fullName evidence="4">Bacterial EndoU nuclease domain-containing protein</fullName>
    </recommendedName>
</protein>
<accession>A0A7V7QK29</accession>
<gene>
    <name evidence="2" type="ORF">F7O84_10950</name>
</gene>
<comment type="caution">
    <text evidence="2">The sequence shown here is derived from an EMBL/GenBank/DDBJ whole genome shotgun (WGS) entry which is preliminary data.</text>
</comment>
<evidence type="ECO:0000313" key="3">
    <source>
        <dbReference type="Proteomes" id="UP000461768"/>
    </source>
</evidence>
<dbReference type="OrthoDB" id="41445at2"/>
<keyword evidence="3" id="KW-1185">Reference proteome</keyword>
<sequence length="90" mass="9845">MTGSGKHGVKWKEGAARAKDTGNPQGQWAKEDLNYATEAANKLEPGESGYFNLPEGSKSIIYNPDGTTQTATRFWIRNNGTGTWHGYPMP</sequence>
<feature type="region of interest" description="Disordered" evidence="1">
    <location>
        <begin position="1"/>
        <end position="30"/>
    </location>
</feature>
<feature type="compositionally biased region" description="Basic and acidic residues" evidence="1">
    <location>
        <begin position="10"/>
        <end position="20"/>
    </location>
</feature>
<dbReference type="EMBL" id="WAGX01000005">
    <property type="protein sequence ID" value="KAB1438070.1"/>
    <property type="molecule type" value="Genomic_DNA"/>
</dbReference>
<reference evidence="2 3" key="1">
    <citation type="submission" date="2019-09" db="EMBL/GenBank/DDBJ databases">
        <authorList>
            <person name="Valk L.C."/>
        </authorList>
    </citation>
    <scope>NUCLEOTIDE SEQUENCE [LARGE SCALE GENOMIC DNA]</scope>
    <source>
        <strain evidence="2">GalUA</strain>
    </source>
</reference>
<organism evidence="2 3">
    <name type="scientific">Candidatus Galacturonatibacter soehngenii</name>
    <dbReference type="NCBI Taxonomy" id="2307010"/>
    <lineage>
        <taxon>Bacteria</taxon>
        <taxon>Bacillati</taxon>
        <taxon>Bacillota</taxon>
        <taxon>Clostridia</taxon>
        <taxon>Lachnospirales</taxon>
        <taxon>Lachnospiraceae</taxon>
        <taxon>Candidatus Galacturonatibacter</taxon>
    </lineage>
</organism>
<evidence type="ECO:0000313" key="2">
    <source>
        <dbReference type="EMBL" id="KAB1438070.1"/>
    </source>
</evidence>
<evidence type="ECO:0000256" key="1">
    <source>
        <dbReference type="SAM" id="MobiDB-lite"/>
    </source>
</evidence>
<dbReference type="RefSeq" id="WP_151144873.1">
    <property type="nucleotide sequence ID" value="NZ_WAGX01000005.1"/>
</dbReference>
<reference evidence="2 3" key="2">
    <citation type="submission" date="2020-02" db="EMBL/GenBank/DDBJ databases">
        <title>Candidatus Galacturonibacter soehngenii shows hetero-acetogenic catabolism of galacturonic acid but lacks a canonical carbon monoxide dehydrogenase/acetyl-CoA synthase complex.</title>
        <authorList>
            <person name="Diender M."/>
            <person name="Stouten G.R."/>
            <person name="Petersen J.F."/>
            <person name="Nielsen P.H."/>
            <person name="Dueholm M.S."/>
            <person name="Pronk J.T."/>
            <person name="Van Loosdrecht M.C.M."/>
        </authorList>
    </citation>
    <scope>NUCLEOTIDE SEQUENCE [LARGE SCALE GENOMIC DNA]</scope>
    <source>
        <strain evidence="2">GalUA</strain>
    </source>
</reference>
<dbReference type="AlphaFoldDB" id="A0A7V7QK29"/>
<dbReference type="Proteomes" id="UP000461768">
    <property type="component" value="Unassembled WGS sequence"/>
</dbReference>
<name>A0A7V7QK29_9FIRM</name>
<evidence type="ECO:0008006" key="4">
    <source>
        <dbReference type="Google" id="ProtNLM"/>
    </source>
</evidence>